<evidence type="ECO:0000313" key="10">
    <source>
        <dbReference type="Proteomes" id="UP000177876"/>
    </source>
</evidence>
<evidence type="ECO:0000256" key="3">
    <source>
        <dbReference type="ARBA" id="ARBA00022832"/>
    </source>
</evidence>
<keyword evidence="2" id="KW-0444">Lipid biosynthesis</keyword>
<accession>A0A1F2WMY6</accession>
<dbReference type="UniPathway" id="UPA00094"/>
<dbReference type="GO" id="GO:0006633">
    <property type="term" value="P:fatty acid biosynthetic process"/>
    <property type="evidence" value="ECO:0007669"/>
    <property type="project" value="UniProtKB-UniPathway"/>
</dbReference>
<dbReference type="PANTHER" id="PTHR43778">
    <property type="entry name" value="PYRUVATE CARBOXYLASE"/>
    <property type="match status" value="1"/>
</dbReference>
<dbReference type="GO" id="GO:0006094">
    <property type="term" value="P:gluconeogenesis"/>
    <property type="evidence" value="ECO:0007669"/>
    <property type="project" value="TreeGrafter"/>
</dbReference>
<dbReference type="STRING" id="1797197.A2Y75_08620"/>
<dbReference type="GO" id="GO:0004736">
    <property type="term" value="F:pyruvate carboxylase activity"/>
    <property type="evidence" value="ECO:0007669"/>
    <property type="project" value="TreeGrafter"/>
</dbReference>
<dbReference type="Gene3D" id="3.20.20.70">
    <property type="entry name" value="Aldolase class I"/>
    <property type="match status" value="1"/>
</dbReference>
<dbReference type="AlphaFoldDB" id="A0A1F2WMY6"/>
<dbReference type="Gene3D" id="2.40.50.100">
    <property type="match status" value="1"/>
</dbReference>
<evidence type="ECO:0000259" key="8">
    <source>
        <dbReference type="PROSITE" id="PS50991"/>
    </source>
</evidence>
<name>A0A1F2WMY6_9ACTN</name>
<dbReference type="SUPFAM" id="SSF51230">
    <property type="entry name" value="Single hybrid motif"/>
    <property type="match status" value="1"/>
</dbReference>
<dbReference type="Pfam" id="PF00364">
    <property type="entry name" value="Biotin_lipoyl"/>
    <property type="match status" value="1"/>
</dbReference>
<dbReference type="PROSITE" id="PS00188">
    <property type="entry name" value="BIOTIN"/>
    <property type="match status" value="1"/>
</dbReference>
<dbReference type="InterPro" id="IPR001249">
    <property type="entry name" value="AcCoA_biotinCC"/>
</dbReference>
<dbReference type="CDD" id="cd06850">
    <property type="entry name" value="biotinyl_domain"/>
    <property type="match status" value="1"/>
</dbReference>
<evidence type="ECO:0000259" key="7">
    <source>
        <dbReference type="PROSITE" id="PS50968"/>
    </source>
</evidence>
<dbReference type="SUPFAM" id="SSF51569">
    <property type="entry name" value="Aldolase"/>
    <property type="match status" value="1"/>
</dbReference>
<dbReference type="Pfam" id="PF02436">
    <property type="entry name" value="PYC_OADA"/>
    <property type="match status" value="1"/>
</dbReference>
<sequence length="618" mass="69470">MEGKQHRFSITDTTLRDAPQSLWATRMHLTDILPIAERIDEVGYHSVEVWGGAVFDVCMRFLNEDPWDRLYRIREKFKHTKLQMLLRGQNLVAYRNFADDLVEEFIKRAVAGGIDIIRIFDALNDTRNIEKAIEVTRREGAHAQGTICYTISPVHDMEHFVETAKVLVDMGSQSICVKDMSGILAPYVSYELVKRLKEAVEVPIQLHAHASTGMASNSYIKGIEAGADIIDCAVAPLSLYTSQPAVESMIASFRGTDYELDLNFDAVRDVSEYFEVVSRRRKLMGVEQPLIDVTVISHQIPGGMATNLIAQLEQQNAIDRMEEVLEEIPNVRKDMGYPPLVTPTSQLVGTQAVLNVVLGERYKIIPREIENYVRGYYGRPPAPIDEELKDRVLKGEEPITCRPADVLEPELPKAKRELDPSLVEKEEDYLSYAIFPDVALDFFKWRKNPALKDEEAPRKSMQRREQMFIEDTSLESLTDDIVNKVSEGVAKAFQNLTITLSVGQTGAVEAGAHRPTTQQRPGSEATEEPADFNLIHVRAPMVGTFYRTPSPGSPPFVEEGDLVEKGQVLCMLEVMKLFNEIPAPAAGRVKYIRAEHGKGVEYDQVLLEIEPEQPAKGD</sequence>
<keyword evidence="3" id="KW-0276">Fatty acid metabolism</keyword>
<dbReference type="InterPro" id="IPR011053">
    <property type="entry name" value="Single_hybrid_motif"/>
</dbReference>
<dbReference type="Pfam" id="PF00682">
    <property type="entry name" value="HMGL-like"/>
    <property type="match status" value="1"/>
</dbReference>
<proteinExistence type="predicted"/>
<dbReference type="InterPro" id="IPR055268">
    <property type="entry name" value="PCB-like"/>
</dbReference>
<evidence type="ECO:0000313" key="9">
    <source>
        <dbReference type="EMBL" id="OFW58211.1"/>
    </source>
</evidence>
<keyword evidence="5" id="KW-0275">Fatty acid biosynthesis</keyword>
<dbReference type="Proteomes" id="UP000177876">
    <property type="component" value="Unassembled WGS sequence"/>
</dbReference>
<organism evidence="9 10">
    <name type="scientific">Candidatus Solincola sediminis</name>
    <dbReference type="NCBI Taxonomy" id="1797199"/>
    <lineage>
        <taxon>Bacteria</taxon>
        <taxon>Bacillati</taxon>
        <taxon>Actinomycetota</taxon>
        <taxon>Candidatus Geothermincolia</taxon>
        <taxon>Candidatus Geothermincolales</taxon>
        <taxon>Candidatus Geothermincolaceae</taxon>
        <taxon>Candidatus Solincola</taxon>
    </lineage>
</organism>
<dbReference type="InterPro" id="IPR000089">
    <property type="entry name" value="Biotin_lipoyl"/>
</dbReference>
<dbReference type="InterPro" id="IPR000891">
    <property type="entry name" value="PYR_CT"/>
</dbReference>
<dbReference type="SUPFAM" id="SSF89000">
    <property type="entry name" value="post-HMGL domain-like"/>
    <property type="match status" value="1"/>
</dbReference>
<feature type="domain" description="Pyruvate carboxyltransferase" evidence="8">
    <location>
        <begin position="8"/>
        <end position="268"/>
    </location>
</feature>
<evidence type="ECO:0000256" key="2">
    <source>
        <dbReference type="ARBA" id="ARBA00022516"/>
    </source>
</evidence>
<comment type="caution">
    <text evidence="9">The sequence shown here is derived from an EMBL/GenBank/DDBJ whole genome shotgun (WGS) entry which is preliminary data.</text>
</comment>
<dbReference type="PRINTS" id="PR01071">
    <property type="entry name" value="ACOABIOTINCC"/>
</dbReference>
<dbReference type="InterPro" id="IPR003379">
    <property type="entry name" value="Carboxylase_cons_dom"/>
</dbReference>
<evidence type="ECO:0000256" key="6">
    <source>
        <dbReference type="ARBA" id="ARBA00023267"/>
    </source>
</evidence>
<dbReference type="GO" id="GO:0009317">
    <property type="term" value="C:acetyl-CoA carboxylase complex"/>
    <property type="evidence" value="ECO:0007669"/>
    <property type="project" value="InterPro"/>
</dbReference>
<feature type="domain" description="Lipoyl-binding" evidence="7">
    <location>
        <begin position="534"/>
        <end position="610"/>
    </location>
</feature>
<reference evidence="9 10" key="1">
    <citation type="journal article" date="2016" name="Nat. Commun.">
        <title>Thousands of microbial genomes shed light on interconnected biogeochemical processes in an aquifer system.</title>
        <authorList>
            <person name="Anantharaman K."/>
            <person name="Brown C.T."/>
            <person name="Hug L.A."/>
            <person name="Sharon I."/>
            <person name="Castelle C.J."/>
            <person name="Probst A.J."/>
            <person name="Thomas B.C."/>
            <person name="Singh A."/>
            <person name="Wilkins M.J."/>
            <person name="Karaoz U."/>
            <person name="Brodie E.L."/>
            <person name="Williams K.H."/>
            <person name="Hubbard S.S."/>
            <person name="Banfield J.F."/>
        </authorList>
    </citation>
    <scope>NUCLEOTIDE SEQUENCE [LARGE SCALE GENOMIC DNA]</scope>
</reference>
<dbReference type="EMBL" id="MELK01000025">
    <property type="protein sequence ID" value="OFW58211.1"/>
    <property type="molecule type" value="Genomic_DNA"/>
</dbReference>
<dbReference type="InterPro" id="IPR013785">
    <property type="entry name" value="Aldolase_TIM"/>
</dbReference>
<dbReference type="PROSITE" id="PS50968">
    <property type="entry name" value="BIOTINYL_LIPOYL"/>
    <property type="match status" value="1"/>
</dbReference>
<dbReference type="CDD" id="cd07937">
    <property type="entry name" value="DRE_TIM_PC_TC_5S"/>
    <property type="match status" value="1"/>
</dbReference>
<comment type="pathway">
    <text evidence="1">Lipid metabolism; fatty acid biosynthesis.</text>
</comment>
<dbReference type="NCBIfam" id="NF006761">
    <property type="entry name" value="PRK09282.1"/>
    <property type="match status" value="1"/>
</dbReference>
<dbReference type="GO" id="GO:0003989">
    <property type="term" value="F:acetyl-CoA carboxylase activity"/>
    <property type="evidence" value="ECO:0007669"/>
    <property type="project" value="InterPro"/>
</dbReference>
<evidence type="ECO:0000256" key="1">
    <source>
        <dbReference type="ARBA" id="ARBA00005194"/>
    </source>
</evidence>
<keyword evidence="4" id="KW-0443">Lipid metabolism</keyword>
<evidence type="ECO:0000256" key="4">
    <source>
        <dbReference type="ARBA" id="ARBA00023098"/>
    </source>
</evidence>
<protein>
    <submittedName>
        <fullName evidence="9">Uncharacterized protein</fullName>
    </submittedName>
</protein>
<gene>
    <name evidence="9" type="ORF">A2Y75_08620</name>
</gene>
<keyword evidence="6" id="KW-0092">Biotin</keyword>
<dbReference type="PROSITE" id="PS50991">
    <property type="entry name" value="PYR_CT"/>
    <property type="match status" value="1"/>
</dbReference>
<evidence type="ECO:0000256" key="5">
    <source>
        <dbReference type="ARBA" id="ARBA00023160"/>
    </source>
</evidence>
<dbReference type="PANTHER" id="PTHR43778:SF2">
    <property type="entry name" value="PYRUVATE CARBOXYLASE, MITOCHONDRIAL"/>
    <property type="match status" value="1"/>
</dbReference>
<dbReference type="InterPro" id="IPR001882">
    <property type="entry name" value="Biotin_BS"/>
</dbReference>